<dbReference type="PANTHER" id="PTHR48043:SF145">
    <property type="entry name" value="FI06409P-RELATED"/>
    <property type="match status" value="1"/>
</dbReference>
<keyword evidence="5" id="KW-1185">Reference proteome</keyword>
<dbReference type="Pfam" id="PF06722">
    <property type="entry name" value="EryCIII-like_C"/>
    <property type="match status" value="1"/>
</dbReference>
<keyword evidence="2" id="KW-0808">Transferase</keyword>
<dbReference type="RefSeq" id="WP_114642020.1">
    <property type="nucleotide sequence ID" value="NZ_JAACIO010000008.1"/>
</dbReference>
<dbReference type="EMBL" id="QUAJ01000008">
    <property type="protein sequence ID" value="REI41752.1"/>
    <property type="molecule type" value="Genomic_DNA"/>
</dbReference>
<dbReference type="Gene3D" id="3.40.50.2000">
    <property type="entry name" value="Glycogen Phosphorylase B"/>
    <property type="match status" value="2"/>
</dbReference>
<dbReference type="InterPro" id="IPR050271">
    <property type="entry name" value="UDP-glycosyltransferase"/>
</dbReference>
<dbReference type="InterPro" id="IPR002213">
    <property type="entry name" value="UDP_glucos_trans"/>
</dbReference>
<gene>
    <name evidence="4" type="ORF">DYH56_06305</name>
</gene>
<accession>A0ABX9KID2</accession>
<feature type="domain" description="Erythromycin biosynthesis protein CIII-like C-terminal" evidence="3">
    <location>
        <begin position="282"/>
        <end position="402"/>
    </location>
</feature>
<dbReference type="PANTHER" id="PTHR48043">
    <property type="entry name" value="EG:EG0003.4 PROTEIN-RELATED"/>
    <property type="match status" value="1"/>
</dbReference>
<evidence type="ECO:0000313" key="4">
    <source>
        <dbReference type="EMBL" id="REI41752.1"/>
    </source>
</evidence>
<name>A0ABX9KID2_9FUSO</name>
<proteinExistence type="predicted"/>
<evidence type="ECO:0000256" key="2">
    <source>
        <dbReference type="ARBA" id="ARBA00022679"/>
    </source>
</evidence>
<sequence length="421" mass="47512">MKICTFPNCAYLSETSRMIELYKEMKSRGEEVVMATHGGPYEWLFKEEGIEYNLVTPHFSNERARDFVLTNTGEKGLAEFYTVEELDEHVGSEIQFFKEQNIKKIVTGFTLSCAISARALKIPYYVTHLGSFVPPVFEKKMLVPTLVTNFKIFKVIPRSWLVNLVNGLMYKSKMATKSFNKVAVKYGVEPFMSMEEIMMGDVIVVTDVPEILTISKEEIENWKPEGKYKKYYNHPVKLRYGGAIFAKLFGDASDEILNFLDTDKTKIYVALTSGQSAVIERVYEGIKDLDAKIVILSTVHKIKETSHDNILVVDHLPSHKVMPLMDVAIIHGGQGSVQTAIDAGTPIVGIPLHVEQGLNVANVEKHGAGIMQIKHDIDPEEVREKVERILGDISYKENMKKLSIYQKQVDGVVKAVDIILE</sequence>
<evidence type="ECO:0000256" key="1">
    <source>
        <dbReference type="ARBA" id="ARBA00022676"/>
    </source>
</evidence>
<dbReference type="Proteomes" id="UP000263486">
    <property type="component" value="Unassembled WGS sequence"/>
</dbReference>
<evidence type="ECO:0000313" key="5">
    <source>
        <dbReference type="Proteomes" id="UP000263486"/>
    </source>
</evidence>
<dbReference type="CDD" id="cd03784">
    <property type="entry name" value="GT1_Gtf-like"/>
    <property type="match status" value="1"/>
</dbReference>
<comment type="caution">
    <text evidence="4">The sequence shown here is derived from an EMBL/GenBank/DDBJ whole genome shotgun (WGS) entry which is preliminary data.</text>
</comment>
<evidence type="ECO:0000259" key="3">
    <source>
        <dbReference type="Pfam" id="PF06722"/>
    </source>
</evidence>
<dbReference type="InterPro" id="IPR010610">
    <property type="entry name" value="EryCIII-like_C"/>
</dbReference>
<dbReference type="SUPFAM" id="SSF53756">
    <property type="entry name" value="UDP-Glycosyltransferase/glycogen phosphorylase"/>
    <property type="match status" value="1"/>
</dbReference>
<organism evidence="4 5">
    <name type="scientific">Psychrilyobacter piezotolerans</name>
    <dbReference type="NCBI Taxonomy" id="2293438"/>
    <lineage>
        <taxon>Bacteria</taxon>
        <taxon>Fusobacteriati</taxon>
        <taxon>Fusobacteriota</taxon>
        <taxon>Fusobacteriia</taxon>
        <taxon>Fusobacteriales</taxon>
        <taxon>Fusobacteriaceae</taxon>
        <taxon>Psychrilyobacter</taxon>
    </lineage>
</organism>
<reference evidence="4 5" key="1">
    <citation type="submission" date="2018-08" db="EMBL/GenBank/DDBJ databases">
        <title>Draft genome sequence of Psychrilyobacter sp. strain SD5 isolated from Black Sea water.</title>
        <authorList>
            <person name="Yadav S."/>
            <person name="Villanueva L."/>
            <person name="Damste J.S.S."/>
        </authorList>
    </citation>
    <scope>NUCLEOTIDE SEQUENCE [LARGE SCALE GENOMIC DNA]</scope>
    <source>
        <strain evidence="4 5">SD5</strain>
    </source>
</reference>
<protein>
    <recommendedName>
        <fullName evidence="3">Erythromycin biosynthesis protein CIII-like C-terminal domain-containing protein</fullName>
    </recommendedName>
</protein>
<keyword evidence="1" id="KW-0328">Glycosyltransferase</keyword>